<feature type="chain" id="PRO_5042097966" evidence="1">
    <location>
        <begin position="16"/>
        <end position="386"/>
    </location>
</feature>
<proteinExistence type="predicted"/>
<reference evidence="2 3" key="1">
    <citation type="journal article" date="2023" name="IMA Fungus">
        <title>Comparative genomic study of the Penicillium genus elucidates a diverse pangenome and 15 lateral gene transfer events.</title>
        <authorList>
            <person name="Petersen C."/>
            <person name="Sorensen T."/>
            <person name="Nielsen M.R."/>
            <person name="Sondergaard T.E."/>
            <person name="Sorensen J.L."/>
            <person name="Fitzpatrick D.A."/>
            <person name="Frisvad J.C."/>
            <person name="Nielsen K.L."/>
        </authorList>
    </citation>
    <scope>NUCLEOTIDE SEQUENCE [LARGE SCALE GENOMIC DNA]</scope>
    <source>
        <strain evidence="2 3">IBT 35679</strain>
    </source>
</reference>
<dbReference type="Proteomes" id="UP001220324">
    <property type="component" value="Unassembled WGS sequence"/>
</dbReference>
<dbReference type="InterPro" id="IPR036278">
    <property type="entry name" value="Sialidase_sf"/>
</dbReference>
<dbReference type="AlphaFoldDB" id="A0AAD6D1G8"/>
<keyword evidence="3" id="KW-1185">Reference proteome</keyword>
<feature type="signal peptide" evidence="1">
    <location>
        <begin position="1"/>
        <end position="15"/>
    </location>
</feature>
<evidence type="ECO:0000256" key="1">
    <source>
        <dbReference type="SAM" id="SignalP"/>
    </source>
</evidence>
<organism evidence="2 3">
    <name type="scientific">Penicillium frequentans</name>
    <dbReference type="NCBI Taxonomy" id="3151616"/>
    <lineage>
        <taxon>Eukaryota</taxon>
        <taxon>Fungi</taxon>
        <taxon>Dikarya</taxon>
        <taxon>Ascomycota</taxon>
        <taxon>Pezizomycotina</taxon>
        <taxon>Eurotiomycetes</taxon>
        <taxon>Eurotiomycetidae</taxon>
        <taxon>Eurotiales</taxon>
        <taxon>Aspergillaceae</taxon>
        <taxon>Penicillium</taxon>
    </lineage>
</organism>
<sequence length="386" mass="42373">MKLSHIFTFAVTAAAASLKAPSPSALSDVTIFDPPTDYNLPRTLYARTIELPNGDLLSTWENYSPEPPLVYFPIYRSKDYGKTWSAYSNVTDKVNGYGLRYQPFLYYLTESIGSFKAGTLLLAGNSIPEDLSTTHIELYASHDQGLTWEFVSHIASGGEALPDNGLTPVWEPFLMAYNGKLICYYSDQRDNATYGQKLVHQVSSDLKKWGPVVDDLLLVIIMANEHSAYPTYTDRPGMPTVAKLPNGQYIFMYEYGSFFNTSSYSFPVYYRLSSNPLDFNSAEGIQLIATDGTKPTSAPYVVWTAYGGKHGTIIANGQSSSSIFVNKALGQGEWTKISSPEVAAYSRSLRVLEGEGNWLVLTGGGDSASTTDNLVSVSVMNLKGLV</sequence>
<name>A0AAD6D1G8_9EURO</name>
<protein>
    <submittedName>
        <fullName evidence="2">Uncharacterized protein</fullName>
    </submittedName>
</protein>
<dbReference type="SUPFAM" id="SSF50939">
    <property type="entry name" value="Sialidases"/>
    <property type="match status" value="1"/>
</dbReference>
<gene>
    <name evidence="2" type="ORF">N7494_004849</name>
</gene>
<dbReference type="EMBL" id="JAQIZZ010000003">
    <property type="protein sequence ID" value="KAJ5547264.1"/>
    <property type="molecule type" value="Genomic_DNA"/>
</dbReference>
<accession>A0AAD6D1G8</accession>
<evidence type="ECO:0000313" key="2">
    <source>
        <dbReference type="EMBL" id="KAJ5547264.1"/>
    </source>
</evidence>
<evidence type="ECO:0000313" key="3">
    <source>
        <dbReference type="Proteomes" id="UP001220324"/>
    </source>
</evidence>
<dbReference type="PANTHER" id="PTHR38792">
    <property type="entry name" value="BNR/ASP-BOX REPEAT DOMAIN PROTEIN (AFU_ORTHOLOGUE AFUA_7G06430)-RELATED"/>
    <property type="match status" value="1"/>
</dbReference>
<dbReference type="Gene3D" id="2.120.10.10">
    <property type="match status" value="1"/>
</dbReference>
<keyword evidence="1" id="KW-0732">Signal</keyword>
<comment type="caution">
    <text evidence="2">The sequence shown here is derived from an EMBL/GenBank/DDBJ whole genome shotgun (WGS) entry which is preliminary data.</text>
</comment>
<dbReference type="CDD" id="cd15482">
    <property type="entry name" value="Sialidase_non-viral"/>
    <property type="match status" value="1"/>
</dbReference>
<dbReference type="PANTHER" id="PTHR38792:SF3">
    <property type="entry name" value="BNR_ASP-BOX REPEAT DOMAIN PROTEIN (AFU_ORTHOLOGUE AFUA_7G06430)-RELATED"/>
    <property type="match status" value="1"/>
</dbReference>